<accession>E4XA11</accession>
<gene>
    <name evidence="2" type="ORF">GSOID_T00004890001</name>
</gene>
<evidence type="ECO:0000313" key="2">
    <source>
        <dbReference type="EMBL" id="CBY08326.1"/>
    </source>
</evidence>
<dbReference type="InParanoid" id="E4XA11"/>
<protein>
    <submittedName>
        <fullName evidence="2">Uncharacterized protein</fullName>
    </submittedName>
</protein>
<proteinExistence type="predicted"/>
<keyword evidence="3" id="KW-1185">Reference proteome</keyword>
<dbReference type="AlphaFoldDB" id="E4XA11"/>
<sequence>MYHASSSMPVEHDVKTGKPIHPTPNDGIFWRNSNRKWESLRMTKILIGPTETVDFPCLYEE</sequence>
<name>E4XA11_OIKDI</name>
<reference evidence="2" key="1">
    <citation type="journal article" date="2010" name="Science">
        <title>Plasticity of animal genome architecture unmasked by rapid evolution of a pelagic tunicate.</title>
        <authorList>
            <person name="Denoeud F."/>
            <person name="Henriet S."/>
            <person name="Mungpakdee S."/>
            <person name="Aury J.M."/>
            <person name="Da Silva C."/>
            <person name="Brinkmann H."/>
            <person name="Mikhaleva J."/>
            <person name="Olsen L.C."/>
            <person name="Jubin C."/>
            <person name="Canestro C."/>
            <person name="Bouquet J.M."/>
            <person name="Danks G."/>
            <person name="Poulain J."/>
            <person name="Campsteijn C."/>
            <person name="Adamski M."/>
            <person name="Cross I."/>
            <person name="Yadetie F."/>
            <person name="Muffato M."/>
            <person name="Louis A."/>
            <person name="Butcher S."/>
            <person name="Tsagkogeorga G."/>
            <person name="Konrad A."/>
            <person name="Singh S."/>
            <person name="Jensen M.F."/>
            <person name="Cong E.H."/>
            <person name="Eikeseth-Otteraa H."/>
            <person name="Noel B."/>
            <person name="Anthouard V."/>
            <person name="Porcel B.M."/>
            <person name="Kachouri-Lafond R."/>
            <person name="Nishino A."/>
            <person name="Ugolini M."/>
            <person name="Chourrout P."/>
            <person name="Nishida H."/>
            <person name="Aasland R."/>
            <person name="Huzurbazar S."/>
            <person name="Westhof E."/>
            <person name="Delsuc F."/>
            <person name="Lehrach H."/>
            <person name="Reinhardt R."/>
            <person name="Weissenbach J."/>
            <person name="Roy S.W."/>
            <person name="Artiguenave F."/>
            <person name="Postlethwait J.H."/>
            <person name="Manak J.R."/>
            <person name="Thompson E.M."/>
            <person name="Jaillon O."/>
            <person name="Du Pasquier L."/>
            <person name="Boudinot P."/>
            <person name="Liberles D.A."/>
            <person name="Volff J.N."/>
            <person name="Philippe H."/>
            <person name="Lenhard B."/>
            <person name="Roest Crollius H."/>
            <person name="Wincker P."/>
            <person name="Chourrout D."/>
        </authorList>
    </citation>
    <scope>NUCLEOTIDE SEQUENCE [LARGE SCALE GENOMIC DNA]</scope>
</reference>
<organism evidence="2">
    <name type="scientific">Oikopleura dioica</name>
    <name type="common">Tunicate</name>
    <dbReference type="NCBI Taxonomy" id="34765"/>
    <lineage>
        <taxon>Eukaryota</taxon>
        <taxon>Metazoa</taxon>
        <taxon>Chordata</taxon>
        <taxon>Tunicata</taxon>
        <taxon>Appendicularia</taxon>
        <taxon>Copelata</taxon>
        <taxon>Oikopleuridae</taxon>
        <taxon>Oikopleura</taxon>
    </lineage>
</organism>
<evidence type="ECO:0000313" key="3">
    <source>
        <dbReference type="Proteomes" id="UP000001307"/>
    </source>
</evidence>
<dbReference type="EMBL" id="FN653031">
    <property type="protein sequence ID" value="CBY08326.1"/>
    <property type="molecule type" value="Genomic_DNA"/>
</dbReference>
<feature type="region of interest" description="Disordered" evidence="1">
    <location>
        <begin position="1"/>
        <end position="27"/>
    </location>
</feature>
<dbReference type="Proteomes" id="UP000001307">
    <property type="component" value="Unassembled WGS sequence"/>
</dbReference>
<evidence type="ECO:0000256" key="1">
    <source>
        <dbReference type="SAM" id="MobiDB-lite"/>
    </source>
</evidence>